<keyword evidence="2 5" id="KW-0349">Heme</keyword>
<dbReference type="GO" id="GO:0016705">
    <property type="term" value="F:oxidoreductase activity, acting on paired donors, with incorporation or reduction of molecular oxygen"/>
    <property type="evidence" value="ECO:0007669"/>
    <property type="project" value="InterPro"/>
</dbReference>
<dbReference type="SUPFAM" id="SSF48264">
    <property type="entry name" value="Cytochrome P450"/>
    <property type="match status" value="1"/>
</dbReference>
<accession>A0A0C3EPZ8</accession>
<evidence type="ECO:0000256" key="5">
    <source>
        <dbReference type="PIRSR" id="PIRSR602401-1"/>
    </source>
</evidence>
<protein>
    <recommendedName>
        <fullName evidence="9">Cytochrome P450</fullName>
    </recommendedName>
</protein>
<evidence type="ECO:0000256" key="4">
    <source>
        <dbReference type="ARBA" id="ARBA00023004"/>
    </source>
</evidence>
<feature type="binding site" description="axial binding residue" evidence="5">
    <location>
        <position position="425"/>
    </location>
    <ligand>
        <name>heme</name>
        <dbReference type="ChEBI" id="CHEBI:30413"/>
    </ligand>
    <ligandPart>
        <name>Fe</name>
        <dbReference type="ChEBI" id="CHEBI:18248"/>
    </ligandPart>
</feature>
<keyword evidence="6" id="KW-0812">Transmembrane</keyword>
<evidence type="ECO:0000256" key="6">
    <source>
        <dbReference type="SAM" id="Phobius"/>
    </source>
</evidence>
<dbReference type="Proteomes" id="UP000054166">
    <property type="component" value="Unassembled WGS sequence"/>
</dbReference>
<reference evidence="8" key="2">
    <citation type="submission" date="2015-01" db="EMBL/GenBank/DDBJ databases">
        <title>Evolutionary Origins and Diversification of the Mycorrhizal Mutualists.</title>
        <authorList>
            <consortium name="DOE Joint Genome Institute"/>
            <consortium name="Mycorrhizal Genomics Consortium"/>
            <person name="Kohler A."/>
            <person name="Kuo A."/>
            <person name="Nagy L.G."/>
            <person name="Floudas D."/>
            <person name="Copeland A."/>
            <person name="Barry K.W."/>
            <person name="Cichocki N."/>
            <person name="Veneault-Fourrey C."/>
            <person name="LaButti K."/>
            <person name="Lindquist E.A."/>
            <person name="Lipzen A."/>
            <person name="Lundell T."/>
            <person name="Morin E."/>
            <person name="Murat C."/>
            <person name="Riley R."/>
            <person name="Ohm R."/>
            <person name="Sun H."/>
            <person name="Tunlid A."/>
            <person name="Henrissat B."/>
            <person name="Grigoriev I.V."/>
            <person name="Hibbett D.S."/>
            <person name="Martin F."/>
        </authorList>
    </citation>
    <scope>NUCLEOTIDE SEQUENCE [LARGE SCALE GENOMIC DNA]</scope>
    <source>
        <strain evidence="8">F 1598</strain>
    </source>
</reference>
<evidence type="ECO:0000256" key="2">
    <source>
        <dbReference type="ARBA" id="ARBA00022617"/>
    </source>
</evidence>
<evidence type="ECO:0000313" key="8">
    <source>
        <dbReference type="Proteomes" id="UP000054166"/>
    </source>
</evidence>
<keyword evidence="6" id="KW-0472">Membrane</keyword>
<dbReference type="PANTHER" id="PTHR24304:SF2">
    <property type="entry name" value="24-HYDROXYCHOLESTEROL 7-ALPHA-HYDROXYLASE"/>
    <property type="match status" value="1"/>
</dbReference>
<keyword evidence="4 5" id="KW-0408">Iron</keyword>
<dbReference type="AlphaFoldDB" id="A0A0C3EPZ8"/>
<feature type="transmembrane region" description="Helical" evidence="6">
    <location>
        <begin position="269"/>
        <end position="292"/>
    </location>
</feature>
<reference evidence="7 8" key="1">
    <citation type="submission" date="2014-04" db="EMBL/GenBank/DDBJ databases">
        <authorList>
            <consortium name="DOE Joint Genome Institute"/>
            <person name="Kuo A."/>
            <person name="Tarkka M."/>
            <person name="Buscot F."/>
            <person name="Kohler A."/>
            <person name="Nagy L.G."/>
            <person name="Floudas D."/>
            <person name="Copeland A."/>
            <person name="Barry K.W."/>
            <person name="Cichocki N."/>
            <person name="Veneault-Fourrey C."/>
            <person name="LaButti K."/>
            <person name="Lindquist E.A."/>
            <person name="Lipzen A."/>
            <person name="Lundell T."/>
            <person name="Morin E."/>
            <person name="Murat C."/>
            <person name="Sun H."/>
            <person name="Tunlid A."/>
            <person name="Henrissat B."/>
            <person name="Grigoriev I.V."/>
            <person name="Hibbett D.S."/>
            <person name="Martin F."/>
            <person name="Nordberg H.P."/>
            <person name="Cantor M.N."/>
            <person name="Hua S.X."/>
        </authorList>
    </citation>
    <scope>NUCLEOTIDE SEQUENCE [LARGE SCALE GENOMIC DNA]</scope>
    <source>
        <strain evidence="7 8">F 1598</strain>
    </source>
</reference>
<sequence length="487" mass="55442">MTFQYTQAALSSLLLCLGISYVYLFPGIDAAEIHTLRGFSIVNAWTFLNKRYDFLRSNFEKTGHNLFAFKIMQHKVIAISGDEARKIFFNNSGLNSTDGAMLLRGGIPVVKDVKADIEEFNLTELNKRLLKIVHRGRFKEIMPTLFNDIHERMEDWGSEGKMSPFKDIYELVFLMTVRMASCQELANDPAMIRKMRDLYWKLEKSATPVGLLFPWFPGTAKKNKEQAINGLYEMLSHYVDLRREADVPSLDAIDVLIADGMDNSSIIQVIMSMVFAGFINTGMISSWVLVYLGTADAWKDRAIAEIQSLIDAHANTTFSEPIHRRLSAIPISAWEDEMPVTESIIRETLRIVGNPTLFRRNFSDDFRVCGKTIDKGAFMTYNIADVHLNERFYSNPLKFDPGRFNVAGEDRNAPFLAWGTGRHPCTGMKTAKLEIKMIVALVLCRYDYKLVDGSGKPVKPPQVNMNDNHQRRPKGEPCFIEYRKVAE</sequence>
<dbReference type="InterPro" id="IPR050529">
    <property type="entry name" value="CYP450_sterol_14alpha_dmase"/>
</dbReference>
<comment type="cofactor">
    <cofactor evidence="5">
        <name>heme</name>
        <dbReference type="ChEBI" id="CHEBI:30413"/>
    </cofactor>
</comment>
<keyword evidence="3 5" id="KW-0479">Metal-binding</keyword>
<evidence type="ECO:0000313" key="7">
    <source>
        <dbReference type="EMBL" id="KIM74625.1"/>
    </source>
</evidence>
<proteinExistence type="inferred from homology"/>
<dbReference type="InterPro" id="IPR001128">
    <property type="entry name" value="Cyt_P450"/>
</dbReference>
<evidence type="ECO:0000256" key="3">
    <source>
        <dbReference type="ARBA" id="ARBA00022723"/>
    </source>
</evidence>
<dbReference type="InterPro" id="IPR002401">
    <property type="entry name" value="Cyt_P450_E_grp-I"/>
</dbReference>
<dbReference type="PRINTS" id="PR00463">
    <property type="entry name" value="EP450I"/>
</dbReference>
<dbReference type="HOGENOM" id="CLU_033574_2_0_1"/>
<dbReference type="GO" id="GO:0005506">
    <property type="term" value="F:iron ion binding"/>
    <property type="evidence" value="ECO:0007669"/>
    <property type="project" value="InterPro"/>
</dbReference>
<evidence type="ECO:0000256" key="1">
    <source>
        <dbReference type="ARBA" id="ARBA00010617"/>
    </source>
</evidence>
<dbReference type="GO" id="GO:0020037">
    <property type="term" value="F:heme binding"/>
    <property type="evidence" value="ECO:0007669"/>
    <property type="project" value="InterPro"/>
</dbReference>
<dbReference type="PANTHER" id="PTHR24304">
    <property type="entry name" value="CYTOCHROME P450 FAMILY 7"/>
    <property type="match status" value="1"/>
</dbReference>
<gene>
    <name evidence="7" type="ORF">PILCRDRAFT_828049</name>
</gene>
<keyword evidence="6" id="KW-1133">Transmembrane helix</keyword>
<dbReference type="OrthoDB" id="1055148at2759"/>
<dbReference type="Gene3D" id="1.10.630.10">
    <property type="entry name" value="Cytochrome P450"/>
    <property type="match status" value="1"/>
</dbReference>
<dbReference type="InterPro" id="IPR036396">
    <property type="entry name" value="Cyt_P450_sf"/>
</dbReference>
<organism evidence="7 8">
    <name type="scientific">Piloderma croceum (strain F 1598)</name>
    <dbReference type="NCBI Taxonomy" id="765440"/>
    <lineage>
        <taxon>Eukaryota</taxon>
        <taxon>Fungi</taxon>
        <taxon>Dikarya</taxon>
        <taxon>Basidiomycota</taxon>
        <taxon>Agaricomycotina</taxon>
        <taxon>Agaricomycetes</taxon>
        <taxon>Agaricomycetidae</taxon>
        <taxon>Atheliales</taxon>
        <taxon>Atheliaceae</taxon>
        <taxon>Piloderma</taxon>
    </lineage>
</organism>
<dbReference type="CDD" id="cd00302">
    <property type="entry name" value="cytochrome_P450"/>
    <property type="match status" value="1"/>
</dbReference>
<evidence type="ECO:0008006" key="9">
    <source>
        <dbReference type="Google" id="ProtNLM"/>
    </source>
</evidence>
<keyword evidence="8" id="KW-1185">Reference proteome</keyword>
<dbReference type="STRING" id="765440.A0A0C3EPZ8"/>
<dbReference type="GO" id="GO:0004497">
    <property type="term" value="F:monooxygenase activity"/>
    <property type="evidence" value="ECO:0007669"/>
    <property type="project" value="InterPro"/>
</dbReference>
<comment type="similarity">
    <text evidence="1">Belongs to the cytochrome P450 family.</text>
</comment>
<name>A0A0C3EPZ8_PILCF</name>
<dbReference type="InParanoid" id="A0A0C3EPZ8"/>
<dbReference type="EMBL" id="KN833058">
    <property type="protein sequence ID" value="KIM74625.1"/>
    <property type="molecule type" value="Genomic_DNA"/>
</dbReference>
<dbReference type="Pfam" id="PF00067">
    <property type="entry name" value="p450"/>
    <property type="match status" value="1"/>
</dbReference>